<keyword evidence="7 16" id="KW-0732">Signal</keyword>
<dbReference type="PANTHER" id="PTHR11920">
    <property type="entry name" value="GUANYLYL CYCLASE"/>
    <property type="match status" value="1"/>
</dbReference>
<evidence type="ECO:0000256" key="16">
    <source>
        <dbReference type="SAM" id="SignalP"/>
    </source>
</evidence>
<dbReference type="SUPFAM" id="SSF55073">
    <property type="entry name" value="Nucleotide cyclase"/>
    <property type="match status" value="1"/>
</dbReference>
<dbReference type="InterPro" id="IPR029787">
    <property type="entry name" value="Nucleotide_cyclase"/>
</dbReference>
<evidence type="ECO:0000259" key="18">
    <source>
        <dbReference type="PROSITE" id="PS50125"/>
    </source>
</evidence>
<keyword evidence="13" id="KW-0141">cGMP biosynthesis</keyword>
<accession>A0A1I7RJW0</accession>
<dbReference type="InterPro" id="IPR001245">
    <property type="entry name" value="Ser-Thr/Tyr_kinase_cat_dom"/>
</dbReference>
<evidence type="ECO:0000313" key="19">
    <source>
        <dbReference type="EMBL" id="CAD5233744.1"/>
    </source>
</evidence>
<dbReference type="SMR" id="A0A1I7RJW0"/>
<feature type="transmembrane region" description="Helical" evidence="15">
    <location>
        <begin position="410"/>
        <end position="433"/>
    </location>
</feature>
<feature type="domain" description="Protein kinase" evidence="17">
    <location>
        <begin position="416"/>
        <end position="744"/>
    </location>
</feature>
<keyword evidence="9 15" id="KW-1133">Transmembrane helix</keyword>
<keyword evidence="11" id="KW-0325">Glycoprotein</keyword>
<dbReference type="Gene3D" id="1.10.510.10">
    <property type="entry name" value="Transferase(Phosphotransferase) domain 1"/>
    <property type="match status" value="1"/>
</dbReference>
<evidence type="ECO:0000256" key="2">
    <source>
        <dbReference type="ARBA" id="ARBA00004167"/>
    </source>
</evidence>
<dbReference type="SUPFAM" id="SSF56112">
    <property type="entry name" value="Protein kinase-like (PK-like)"/>
    <property type="match status" value="1"/>
</dbReference>
<evidence type="ECO:0000313" key="22">
    <source>
        <dbReference type="WBParaSite" id="BXY_0099200.1"/>
    </source>
</evidence>
<keyword evidence="10 15" id="KW-0472">Membrane</keyword>
<dbReference type="AlphaFoldDB" id="A0A1I7RJW0"/>
<evidence type="ECO:0000256" key="14">
    <source>
        <dbReference type="SAM" id="MobiDB-lite"/>
    </source>
</evidence>
<feature type="compositionally biased region" description="Basic and acidic residues" evidence="14">
    <location>
        <begin position="1049"/>
        <end position="1095"/>
    </location>
</feature>
<feature type="domain" description="Guanylate cyclase" evidence="18">
    <location>
        <begin position="815"/>
        <end position="945"/>
    </location>
</feature>
<dbReference type="eggNOG" id="KOG1023">
    <property type="taxonomic scope" value="Eukaryota"/>
</dbReference>
<feature type="chain" id="PRO_5035359132" description="guanylate cyclase" evidence="16">
    <location>
        <begin position="16"/>
        <end position="1112"/>
    </location>
</feature>
<organism evidence="20 22">
    <name type="scientific">Bursaphelenchus xylophilus</name>
    <name type="common">Pinewood nematode worm</name>
    <name type="synonym">Aphelenchoides xylophilus</name>
    <dbReference type="NCBI Taxonomy" id="6326"/>
    <lineage>
        <taxon>Eukaryota</taxon>
        <taxon>Metazoa</taxon>
        <taxon>Ecdysozoa</taxon>
        <taxon>Nematoda</taxon>
        <taxon>Chromadorea</taxon>
        <taxon>Rhabditida</taxon>
        <taxon>Tylenchina</taxon>
        <taxon>Tylenchomorpha</taxon>
        <taxon>Aphelenchoidea</taxon>
        <taxon>Aphelenchoididae</taxon>
        <taxon>Bursaphelenchus</taxon>
    </lineage>
</organism>
<proteinExistence type="predicted"/>
<dbReference type="Pfam" id="PF00211">
    <property type="entry name" value="Guanylate_cyc"/>
    <property type="match status" value="1"/>
</dbReference>
<evidence type="ECO:0000313" key="20">
    <source>
        <dbReference type="Proteomes" id="UP000095284"/>
    </source>
</evidence>
<evidence type="ECO:0000256" key="10">
    <source>
        <dbReference type="ARBA" id="ARBA00023136"/>
    </source>
</evidence>
<dbReference type="GO" id="GO:0007606">
    <property type="term" value="P:sensory perception of chemical stimulus"/>
    <property type="evidence" value="ECO:0007669"/>
    <property type="project" value="UniProtKB-ARBA"/>
</dbReference>
<dbReference type="GO" id="GO:0004016">
    <property type="term" value="F:adenylate cyclase activity"/>
    <property type="evidence" value="ECO:0007669"/>
    <property type="project" value="TreeGrafter"/>
</dbReference>
<evidence type="ECO:0000313" key="21">
    <source>
        <dbReference type="Proteomes" id="UP000659654"/>
    </source>
</evidence>
<dbReference type="InterPro" id="IPR050401">
    <property type="entry name" value="Cyclic_nucleotide_synthase"/>
</dbReference>
<dbReference type="GO" id="GO:0035556">
    <property type="term" value="P:intracellular signal transduction"/>
    <property type="evidence" value="ECO:0007669"/>
    <property type="project" value="InterPro"/>
</dbReference>
<dbReference type="OrthoDB" id="60033at2759"/>
<dbReference type="WBParaSite" id="BXY_0099200.1">
    <property type="protein sequence ID" value="BXY_0099200.1"/>
    <property type="gene ID" value="BXY_0099200"/>
</dbReference>
<evidence type="ECO:0000256" key="5">
    <source>
        <dbReference type="ARBA" id="ARBA00022475"/>
    </source>
</evidence>
<dbReference type="GO" id="GO:0005886">
    <property type="term" value="C:plasma membrane"/>
    <property type="evidence" value="ECO:0007669"/>
    <property type="project" value="UniProtKB-SubCell"/>
</dbReference>
<dbReference type="Proteomes" id="UP000095284">
    <property type="component" value="Unplaced"/>
</dbReference>
<reference evidence="22" key="1">
    <citation type="submission" date="2016-11" db="UniProtKB">
        <authorList>
            <consortium name="WormBaseParasite"/>
        </authorList>
    </citation>
    <scope>IDENTIFICATION</scope>
</reference>
<evidence type="ECO:0000256" key="8">
    <source>
        <dbReference type="ARBA" id="ARBA00022741"/>
    </source>
</evidence>
<dbReference type="InterPro" id="IPR000719">
    <property type="entry name" value="Prot_kinase_dom"/>
</dbReference>
<dbReference type="SUPFAM" id="SSF53822">
    <property type="entry name" value="Periplasmic binding protein-like I"/>
    <property type="match status" value="1"/>
</dbReference>
<dbReference type="EMBL" id="CAJFCV020000006">
    <property type="protein sequence ID" value="CAG9129102.1"/>
    <property type="molecule type" value="Genomic_DNA"/>
</dbReference>
<feature type="compositionally biased region" description="Polar residues" evidence="14">
    <location>
        <begin position="1100"/>
        <end position="1112"/>
    </location>
</feature>
<dbReference type="EMBL" id="CAJFDI010000006">
    <property type="protein sequence ID" value="CAD5233744.1"/>
    <property type="molecule type" value="Genomic_DNA"/>
</dbReference>
<dbReference type="Proteomes" id="UP000659654">
    <property type="component" value="Unassembled WGS sequence"/>
</dbReference>
<keyword evidence="8" id="KW-0547">Nucleotide-binding</keyword>
<protein>
    <recommendedName>
        <fullName evidence="4">guanylate cyclase</fullName>
        <ecNumber evidence="4">4.6.1.2</ecNumber>
    </recommendedName>
</protein>
<reference evidence="19" key="2">
    <citation type="submission" date="2020-09" db="EMBL/GenBank/DDBJ databases">
        <authorList>
            <person name="Kikuchi T."/>
        </authorList>
    </citation>
    <scope>NUCLEOTIDE SEQUENCE</scope>
    <source>
        <strain evidence="19">Ka4C1</strain>
    </source>
</reference>
<evidence type="ECO:0000256" key="1">
    <source>
        <dbReference type="ARBA" id="ARBA00001436"/>
    </source>
</evidence>
<evidence type="ECO:0000259" key="17">
    <source>
        <dbReference type="PROSITE" id="PS50011"/>
    </source>
</evidence>
<gene>
    <name evidence="19" type="ORF">BXYJ_LOCUS13835</name>
</gene>
<evidence type="ECO:0000256" key="7">
    <source>
        <dbReference type="ARBA" id="ARBA00022729"/>
    </source>
</evidence>
<dbReference type="Proteomes" id="UP000582659">
    <property type="component" value="Unassembled WGS sequence"/>
</dbReference>
<comment type="catalytic activity">
    <reaction evidence="1">
        <text>GTP = 3',5'-cyclic GMP + diphosphate</text>
        <dbReference type="Rhea" id="RHEA:13665"/>
        <dbReference type="ChEBI" id="CHEBI:33019"/>
        <dbReference type="ChEBI" id="CHEBI:37565"/>
        <dbReference type="ChEBI" id="CHEBI:57746"/>
        <dbReference type="EC" id="4.6.1.2"/>
    </reaction>
</comment>
<evidence type="ECO:0000256" key="12">
    <source>
        <dbReference type="ARBA" id="ARBA00023239"/>
    </source>
</evidence>
<dbReference type="GO" id="GO:0004672">
    <property type="term" value="F:protein kinase activity"/>
    <property type="evidence" value="ECO:0007669"/>
    <property type="project" value="InterPro"/>
</dbReference>
<dbReference type="EC" id="4.6.1.2" evidence="4"/>
<dbReference type="PROSITE" id="PS50125">
    <property type="entry name" value="GUANYLATE_CYCLASE_2"/>
    <property type="match status" value="1"/>
</dbReference>
<keyword evidence="21" id="KW-1185">Reference proteome</keyword>
<dbReference type="CDD" id="cd07302">
    <property type="entry name" value="CHD"/>
    <property type="match status" value="1"/>
</dbReference>
<keyword evidence="6 15" id="KW-0812">Transmembrane</keyword>
<comment type="subcellular location">
    <subcellularLocation>
        <location evidence="3">Cell membrane</location>
    </subcellularLocation>
    <subcellularLocation>
        <location evidence="2">Membrane</location>
        <topology evidence="2">Single-pass membrane protein</topology>
    </subcellularLocation>
</comment>
<sequence length="1112" mass="126226">MLRFLILLLCSSGGAIHLGLIENDERFVDVCKHAVADAKATKQCDNRVAVLNITECTGQHDLMDALDLHFKKDASTLVLGDCEQETLDLARLSSGFDFAVFVRTFRQPYYSIGAEFPNVIYNPDTAIMFMAQTLSELLRKLGLSQIIFIGPTITMQSGTQPLTDVFLKMMAELNTVNITKVLRIDENHWENVYDTVKEAKTNIKCVVIDTSFKKLATILSSLSVIEMGQNNVLVILLCRDSYTICSKEVLAGYQNSKMVVLAPKFENYEEHVKQLTEWIPDLDLTETYYSELIAIYDICYTYCYCTSQGQYQNRDAMFSVLTGKTLTGGKMGAISFDGNTNYIRDIEILQFREPNLSDFTVVTTARAIATECHRFTCSAVNFDPVQFKLWEEELKTEIPLCYYNGGCTNYTPLIIAAIIGLLGIIILGGVYAYQRRKRLDVFRMHWKIPKAQLKVIENKQSKTKTVPGSEDPSKTSNLVSKRRVVAAYALLGAAKAEFMVLKQMKKIRWNKLEMNAITELKRINHDNMTTFLGICYNEGDKFYVLHSLVERASLEDFINDQDFIMDTTFKSAFLRDIINGLQYLHKSTVGFHGLLNPANCLIDGNWVLKLNNFGLVNVLNAAIEREQIKLTEIIPFTSYYNTAPENLEGIAYGRMFPKGSRLGDIYSFGSLLFMVLFRTIPFETYGQPPKDIVEKIRKDGIVPPVEESLPEEKPLVDLMLDCWKKNPEERPKLRKVNQIISSVFELSKGNLIDQMIKMNYSYAQHLEKIVDERTAEFESQKIMNAKLLQQILPASIAELLITGESVVPRNYELASVLFCQLVDFNFFLSHTAPHNVIRFLNDVFSRFDAVIEHHDAYKVETTGETYMVASGVPNENDNRHVIEISEIALELRALCQHYIVEHIPNWKVQVRIGYHCGPIAAGVVGARAPRFCLFGDTVNFASRMQSNCPPDQIQLSEQTAERLRDIPRYKLTKRGIVKVKGKGDVNTYWLDIDEKAESIMKKVSRDQSDITAVPHLPIATPLPPEIPEETKLPEKTKDLDPVNENEDILSDKLKNDNNNNDFEKKSEDTQSPPEDPHTGDEEQTARIDEIKEKNDPLSPRWTQPPLQNGQIA</sequence>
<evidence type="ECO:0000256" key="9">
    <source>
        <dbReference type="ARBA" id="ARBA00022989"/>
    </source>
</evidence>
<evidence type="ECO:0000256" key="3">
    <source>
        <dbReference type="ARBA" id="ARBA00004236"/>
    </source>
</evidence>
<feature type="region of interest" description="Disordered" evidence="14">
    <location>
        <begin position="1012"/>
        <end position="1112"/>
    </location>
</feature>
<evidence type="ECO:0000256" key="15">
    <source>
        <dbReference type="SAM" id="Phobius"/>
    </source>
</evidence>
<dbReference type="InterPro" id="IPR011009">
    <property type="entry name" value="Kinase-like_dom_sf"/>
</dbReference>
<name>A0A1I7RJW0_BURXY</name>
<dbReference type="GO" id="GO:0007168">
    <property type="term" value="P:receptor guanylyl cyclase signaling pathway"/>
    <property type="evidence" value="ECO:0007669"/>
    <property type="project" value="TreeGrafter"/>
</dbReference>
<evidence type="ECO:0000256" key="11">
    <source>
        <dbReference type="ARBA" id="ARBA00023180"/>
    </source>
</evidence>
<keyword evidence="5" id="KW-1003">Cell membrane</keyword>
<dbReference type="GO" id="GO:0004383">
    <property type="term" value="F:guanylate cyclase activity"/>
    <property type="evidence" value="ECO:0007669"/>
    <property type="project" value="UniProtKB-EC"/>
</dbReference>
<dbReference type="PROSITE" id="PS50011">
    <property type="entry name" value="PROTEIN_KINASE_DOM"/>
    <property type="match status" value="1"/>
</dbReference>
<evidence type="ECO:0000256" key="6">
    <source>
        <dbReference type="ARBA" id="ARBA00022692"/>
    </source>
</evidence>
<dbReference type="Gene3D" id="3.30.70.1230">
    <property type="entry name" value="Nucleotide cyclase"/>
    <property type="match status" value="1"/>
</dbReference>
<dbReference type="GO" id="GO:0005524">
    <property type="term" value="F:ATP binding"/>
    <property type="evidence" value="ECO:0007669"/>
    <property type="project" value="InterPro"/>
</dbReference>
<dbReference type="SMART" id="SM00044">
    <property type="entry name" value="CYCc"/>
    <property type="match status" value="1"/>
</dbReference>
<dbReference type="InterPro" id="IPR001054">
    <property type="entry name" value="A/G_cyclase"/>
</dbReference>
<feature type="compositionally biased region" description="Basic and acidic residues" evidence="14">
    <location>
        <begin position="1028"/>
        <end position="1040"/>
    </location>
</feature>
<dbReference type="InterPro" id="IPR028082">
    <property type="entry name" value="Peripla_BP_I"/>
</dbReference>
<dbReference type="GO" id="GO:0001653">
    <property type="term" value="F:peptide receptor activity"/>
    <property type="evidence" value="ECO:0007669"/>
    <property type="project" value="TreeGrafter"/>
</dbReference>
<dbReference type="Pfam" id="PF07714">
    <property type="entry name" value="PK_Tyr_Ser-Thr"/>
    <property type="match status" value="1"/>
</dbReference>
<evidence type="ECO:0000256" key="13">
    <source>
        <dbReference type="ARBA" id="ARBA00023293"/>
    </source>
</evidence>
<keyword evidence="12" id="KW-0456">Lyase</keyword>
<dbReference type="FunFam" id="3.30.70.1230:FF:000050">
    <property type="entry name" value="Guanylate cyclase"/>
    <property type="match status" value="1"/>
</dbReference>
<feature type="signal peptide" evidence="16">
    <location>
        <begin position="1"/>
        <end position="15"/>
    </location>
</feature>
<evidence type="ECO:0000256" key="4">
    <source>
        <dbReference type="ARBA" id="ARBA00012202"/>
    </source>
</evidence>
<dbReference type="PANTHER" id="PTHR11920:SF355">
    <property type="entry name" value="RECEPTOR-TYPE GUANYLATE CYCLASE GCY-10-RELATED"/>
    <property type="match status" value="1"/>
</dbReference>